<sequence>MLETKDKNENIEMITGDPKRAIRKLSVPMMVSMLLIMMYNIADSIWVAGLGADALAAIGFITPLFTILVGLGNGIGAGANSLIARYIGANDFLEANNAGLHAIVISVIVSAIFTFIMLTAMVPILEIMGAGDTIQYALDYGYIIFGFLFIFVFSGVLSAIFRSEGDMRRATIAIAVTAILNIILDPIFIYYLNMGIMGAAWATIISCTVSILVMSYWIWIKKDLFLDLSPKNFKYKGKIMTDTLQVAIPSTLENIIFSALAIMINSMLVIAAGTTAVAVYTASMRIVQLCMIPMIGIGTAVLTVAGVAYGAHNYNNLKIGHSYAIRLGFGVSIILGAIMIIFSSQIATAFSYTSASAALAPEIATAISILSLFVLAIPHGIMSSMMFQGVGKGTYSLIITLLRSLILETVTAYLFCFIFGWGLPGIYAGVVFGCFLGGTVGYLWAKFFIKKFKKIAKDSYDAVVAAK</sequence>
<gene>
    <name evidence="8" type="ORF">YLM1_1706</name>
</gene>
<reference evidence="9" key="2">
    <citation type="submission" date="2016-02" db="EMBL/GenBank/DDBJ databases">
        <title>The draft genome sequence of the rumen methanogen Methanobrevibacter olleyae YLM1.</title>
        <authorList>
            <consortium name="New Zealand Agricultural Greenhouse Gas Research Centre/Pastoral Greenhouse Gas Research Consortium"/>
            <person name="Kelly W.J."/>
            <person name="Li D."/>
            <person name="Lambie S.C."/>
            <person name="Attwood G.T."/>
            <person name="Altermann E."/>
            <person name="Leahy S.C."/>
        </authorList>
    </citation>
    <scope>NUCLEOTIDE SEQUENCE [LARGE SCALE GENOMIC DNA]</scope>
    <source>
        <strain evidence="9">YLM1</strain>
    </source>
</reference>
<feature type="transmembrane region" description="Helical" evidence="7">
    <location>
        <begin position="426"/>
        <end position="445"/>
    </location>
</feature>
<evidence type="ECO:0000256" key="5">
    <source>
        <dbReference type="ARBA" id="ARBA00022989"/>
    </source>
</evidence>
<dbReference type="RefSeq" id="WP_067148551.1">
    <property type="nucleotide sequence ID" value="NZ_CP014265.1"/>
</dbReference>
<keyword evidence="2" id="KW-0813">Transport</keyword>
<evidence type="ECO:0000313" key="9">
    <source>
        <dbReference type="Proteomes" id="UP000066376"/>
    </source>
</evidence>
<protein>
    <submittedName>
        <fullName evidence="8">MatE efflux family protein</fullName>
    </submittedName>
</protein>
<dbReference type="PATRIC" id="fig|294671.3.peg.1773"/>
<dbReference type="GO" id="GO:0042910">
    <property type="term" value="F:xenobiotic transmembrane transporter activity"/>
    <property type="evidence" value="ECO:0007669"/>
    <property type="project" value="InterPro"/>
</dbReference>
<keyword evidence="3" id="KW-1003">Cell membrane</keyword>
<feature type="transmembrane region" description="Helical" evidence="7">
    <location>
        <begin position="98"/>
        <end position="120"/>
    </location>
</feature>
<dbReference type="STRING" id="294671.YLM1_1706"/>
<evidence type="ECO:0000256" key="6">
    <source>
        <dbReference type="ARBA" id="ARBA00023136"/>
    </source>
</evidence>
<evidence type="ECO:0000256" key="2">
    <source>
        <dbReference type="ARBA" id="ARBA00022448"/>
    </source>
</evidence>
<keyword evidence="5 7" id="KW-1133">Transmembrane helix</keyword>
<dbReference type="NCBIfam" id="TIGR00797">
    <property type="entry name" value="matE"/>
    <property type="match status" value="1"/>
</dbReference>
<dbReference type="AlphaFoldDB" id="A0A126R1V3"/>
<feature type="transmembrane region" description="Helical" evidence="7">
    <location>
        <begin position="286"/>
        <end position="311"/>
    </location>
</feature>
<name>A0A126R1V3_METOL</name>
<feature type="transmembrane region" description="Helical" evidence="7">
    <location>
        <begin position="21"/>
        <end position="42"/>
    </location>
</feature>
<dbReference type="PIRSF" id="PIRSF006603">
    <property type="entry name" value="DinF"/>
    <property type="match status" value="1"/>
</dbReference>
<feature type="transmembrane region" description="Helical" evidence="7">
    <location>
        <begin position="255"/>
        <end position="280"/>
    </location>
</feature>
<feature type="transmembrane region" description="Helical" evidence="7">
    <location>
        <begin position="363"/>
        <end position="382"/>
    </location>
</feature>
<dbReference type="Pfam" id="PF01554">
    <property type="entry name" value="MatE"/>
    <property type="match status" value="2"/>
</dbReference>
<keyword evidence="9" id="KW-1185">Reference proteome</keyword>
<dbReference type="PANTHER" id="PTHR43549">
    <property type="entry name" value="MULTIDRUG RESISTANCE PROTEIN YPNP-RELATED"/>
    <property type="match status" value="1"/>
</dbReference>
<dbReference type="Proteomes" id="UP000066376">
    <property type="component" value="Chromosome"/>
</dbReference>
<dbReference type="KEGG" id="mol:YLM1_1706"/>
<dbReference type="GO" id="GO:0015297">
    <property type="term" value="F:antiporter activity"/>
    <property type="evidence" value="ECO:0007669"/>
    <property type="project" value="InterPro"/>
</dbReference>
<feature type="transmembrane region" description="Helical" evidence="7">
    <location>
        <begin position="198"/>
        <end position="219"/>
    </location>
</feature>
<evidence type="ECO:0000256" key="3">
    <source>
        <dbReference type="ARBA" id="ARBA00022475"/>
    </source>
</evidence>
<dbReference type="PANTHER" id="PTHR43549:SF2">
    <property type="entry name" value="MULTIDRUG RESISTANCE PROTEIN NORM-RELATED"/>
    <property type="match status" value="1"/>
</dbReference>
<keyword evidence="6 7" id="KW-0472">Membrane</keyword>
<evidence type="ECO:0000256" key="1">
    <source>
        <dbReference type="ARBA" id="ARBA00004651"/>
    </source>
</evidence>
<dbReference type="InterPro" id="IPR052031">
    <property type="entry name" value="Membrane_Transporter-Flippase"/>
</dbReference>
<feature type="transmembrane region" description="Helical" evidence="7">
    <location>
        <begin position="54"/>
        <end position="77"/>
    </location>
</feature>
<comment type="subcellular location">
    <subcellularLocation>
        <location evidence="1">Cell membrane</location>
        <topology evidence="1">Multi-pass membrane protein</topology>
    </subcellularLocation>
</comment>
<evidence type="ECO:0000256" key="4">
    <source>
        <dbReference type="ARBA" id="ARBA00022692"/>
    </source>
</evidence>
<keyword evidence="4 7" id="KW-0812">Transmembrane</keyword>
<dbReference type="EMBL" id="CP014265">
    <property type="protein sequence ID" value="AMK16261.1"/>
    <property type="molecule type" value="Genomic_DNA"/>
</dbReference>
<evidence type="ECO:0000256" key="7">
    <source>
        <dbReference type="SAM" id="Phobius"/>
    </source>
</evidence>
<proteinExistence type="predicted"/>
<evidence type="ECO:0000313" key="8">
    <source>
        <dbReference type="EMBL" id="AMK16261.1"/>
    </source>
</evidence>
<feature type="transmembrane region" description="Helical" evidence="7">
    <location>
        <begin position="140"/>
        <end position="160"/>
    </location>
</feature>
<organism evidence="8 9">
    <name type="scientific">Methanobrevibacter olleyae</name>
    <dbReference type="NCBI Taxonomy" id="294671"/>
    <lineage>
        <taxon>Archaea</taxon>
        <taxon>Methanobacteriati</taxon>
        <taxon>Methanobacteriota</taxon>
        <taxon>Methanomada group</taxon>
        <taxon>Methanobacteria</taxon>
        <taxon>Methanobacteriales</taxon>
        <taxon>Methanobacteriaceae</taxon>
        <taxon>Methanobrevibacter</taxon>
    </lineage>
</organism>
<accession>A0A126R1V3</accession>
<dbReference type="InterPro" id="IPR002528">
    <property type="entry name" value="MATE_fam"/>
</dbReference>
<feature type="transmembrane region" description="Helical" evidence="7">
    <location>
        <begin position="172"/>
        <end position="192"/>
    </location>
</feature>
<dbReference type="InterPro" id="IPR048279">
    <property type="entry name" value="MdtK-like"/>
</dbReference>
<dbReference type="GO" id="GO:0005886">
    <property type="term" value="C:plasma membrane"/>
    <property type="evidence" value="ECO:0007669"/>
    <property type="project" value="UniProtKB-SubCell"/>
</dbReference>
<dbReference type="CDD" id="cd13147">
    <property type="entry name" value="MATE_MJ0709_like"/>
    <property type="match status" value="1"/>
</dbReference>
<feature type="transmembrane region" description="Helical" evidence="7">
    <location>
        <begin position="394"/>
        <end position="420"/>
    </location>
</feature>
<feature type="transmembrane region" description="Helical" evidence="7">
    <location>
        <begin position="323"/>
        <end position="343"/>
    </location>
</feature>
<dbReference type="GeneID" id="28490019"/>
<reference evidence="8 9" key="1">
    <citation type="journal article" date="2016" name="Genome Announc.">
        <title>Draft Genome Sequence of the Rumen Methanogen Methanobrevibacter olleyae YLM1.</title>
        <authorList>
            <person name="Kelly W.J."/>
            <person name="Li D."/>
            <person name="Lambie S.C."/>
            <person name="Cox F."/>
            <person name="Attwood G.T."/>
            <person name="Altermann E."/>
            <person name="Leahy S.C."/>
        </authorList>
    </citation>
    <scope>NUCLEOTIDE SEQUENCE [LARGE SCALE GENOMIC DNA]</scope>
    <source>
        <strain evidence="8 9">YLM1</strain>
    </source>
</reference>